<dbReference type="EMBL" id="JACQMJ010000008">
    <property type="protein sequence ID" value="MBI4132401.1"/>
    <property type="molecule type" value="Genomic_DNA"/>
</dbReference>
<comment type="caution">
    <text evidence="1">The sequence shown here is derived from an EMBL/GenBank/DDBJ whole genome shotgun (WGS) entry which is preliminary data.</text>
</comment>
<dbReference type="AlphaFoldDB" id="A0A933DRJ8"/>
<dbReference type="Gene3D" id="3.30.160.250">
    <property type="match status" value="1"/>
</dbReference>
<dbReference type="InterPro" id="IPR035069">
    <property type="entry name" value="TTHA1013/TTHA0281-like"/>
</dbReference>
<reference evidence="1" key="1">
    <citation type="submission" date="2020-07" db="EMBL/GenBank/DDBJ databases">
        <title>Huge and variable diversity of episymbiotic CPR bacteria and DPANN archaea in groundwater ecosystems.</title>
        <authorList>
            <person name="He C.Y."/>
            <person name="Keren R."/>
            <person name="Whittaker M."/>
            <person name="Farag I.F."/>
            <person name="Doudna J."/>
            <person name="Cate J.H.D."/>
            <person name="Banfield J.F."/>
        </authorList>
    </citation>
    <scope>NUCLEOTIDE SEQUENCE</scope>
    <source>
        <strain evidence="1">NC_groundwater_1226_Ag_S-0.1um_59_124</strain>
    </source>
</reference>
<dbReference type="SUPFAM" id="SSF143100">
    <property type="entry name" value="TTHA1013/TTHA0281-like"/>
    <property type="match status" value="1"/>
</dbReference>
<proteinExistence type="predicted"/>
<name>A0A933DRJ8_9BACT</name>
<accession>A0A933DRJ8</accession>
<gene>
    <name evidence="1" type="ORF">HY474_02100</name>
</gene>
<sequence>MATRKKTYIVKTQYGSFPCIFEPEKDMGGYTAEAPAVQGAVSWGKTLAEAKRMIAEAIEGSIEARAVSKAVKKGTVRVIRRTLSRAAA</sequence>
<protein>
    <submittedName>
        <fullName evidence="1">Type II toxin-antitoxin system HicB family antitoxin</fullName>
    </submittedName>
</protein>
<evidence type="ECO:0000313" key="2">
    <source>
        <dbReference type="Proteomes" id="UP000704960"/>
    </source>
</evidence>
<organism evidence="1 2">
    <name type="scientific">Candidatus Sungiibacteriota bacterium</name>
    <dbReference type="NCBI Taxonomy" id="2750080"/>
    <lineage>
        <taxon>Bacteria</taxon>
        <taxon>Candidatus Sungiibacteriota</taxon>
    </lineage>
</organism>
<dbReference type="Proteomes" id="UP000704960">
    <property type="component" value="Unassembled WGS sequence"/>
</dbReference>
<evidence type="ECO:0000313" key="1">
    <source>
        <dbReference type="EMBL" id="MBI4132401.1"/>
    </source>
</evidence>